<sequence length="436" mass="43687">MSGVRWEGLSHEEIYSRVQQGPGRLASSDAEAAWNTVESTIRAVDAQLTRAVKQIGAGWQGRAAEAVHGGMTVMSNWALDAAGDATLTKNGIAAQAEQAGHLRSAVPPPRTEEWNRLVNQQVPGVGLMSAMSDLGALEERMANDHAVAVDMMNRYSSQSSDNQRMMNYWTQPPTVVVQAVPGVSARSAGSSLSAAAVGTRAGSAAAPAGSPPGGSGAGGRGDDTSSVPEAAGAVIPNVAAAGAAPSSADSRSTGRGSPAGDGSTTGAAGPAGMPGSVSGTRGDPAVTPLPGTVPIGGGPAGSSRTQDRFPGFGPERRLPSGAPAGGGGVRAIVPGPPQPGSEPSGRLPRTTVPGTSGEVPPRTAGTPPEGTERVTTGRASPAANHGILPMGGAGAVRAVEQEHRRASYLIDDSDAFADDRWFPPPVISGDMAGFRG</sequence>
<dbReference type="Gene3D" id="1.20.1260.20">
    <property type="entry name" value="PPE superfamily"/>
    <property type="match status" value="1"/>
</dbReference>
<dbReference type="SUPFAM" id="SSF140459">
    <property type="entry name" value="PE/PPE dimer-like"/>
    <property type="match status" value="1"/>
</dbReference>
<dbReference type="EMBL" id="JAVREJ010000002">
    <property type="protein sequence ID" value="MDT0348769.1"/>
    <property type="molecule type" value="Genomic_DNA"/>
</dbReference>
<evidence type="ECO:0000256" key="2">
    <source>
        <dbReference type="SAM" id="MobiDB-lite"/>
    </source>
</evidence>
<dbReference type="Proteomes" id="UP001183202">
    <property type="component" value="Unassembled WGS sequence"/>
</dbReference>
<name>A0ABU2N4H1_9PSEU</name>
<comment type="similarity">
    <text evidence="1">Belongs to the mycobacterial PPE family.</text>
</comment>
<evidence type="ECO:0000259" key="3">
    <source>
        <dbReference type="Pfam" id="PF00823"/>
    </source>
</evidence>
<reference evidence="5" key="1">
    <citation type="submission" date="2023-07" db="EMBL/GenBank/DDBJ databases">
        <title>30 novel species of actinomycetes from the DSMZ collection.</title>
        <authorList>
            <person name="Nouioui I."/>
        </authorList>
    </citation>
    <scope>NUCLEOTIDE SEQUENCE [LARGE SCALE GENOMIC DNA]</scope>
    <source>
        <strain evidence="5">DSM 45834</strain>
    </source>
</reference>
<organism evidence="4 5">
    <name type="scientific">Pseudonocardia charpentierae</name>
    <dbReference type="NCBI Taxonomy" id="3075545"/>
    <lineage>
        <taxon>Bacteria</taxon>
        <taxon>Bacillati</taxon>
        <taxon>Actinomycetota</taxon>
        <taxon>Actinomycetes</taxon>
        <taxon>Pseudonocardiales</taxon>
        <taxon>Pseudonocardiaceae</taxon>
        <taxon>Pseudonocardia</taxon>
    </lineage>
</organism>
<evidence type="ECO:0000256" key="1">
    <source>
        <dbReference type="ARBA" id="ARBA00010652"/>
    </source>
</evidence>
<dbReference type="InterPro" id="IPR000030">
    <property type="entry name" value="PPE_dom"/>
</dbReference>
<dbReference type="Pfam" id="PF00823">
    <property type="entry name" value="PPE"/>
    <property type="match status" value="1"/>
</dbReference>
<evidence type="ECO:0000313" key="5">
    <source>
        <dbReference type="Proteomes" id="UP001183202"/>
    </source>
</evidence>
<dbReference type="RefSeq" id="WP_311554701.1">
    <property type="nucleotide sequence ID" value="NZ_JAVREJ010000002.1"/>
</dbReference>
<feature type="region of interest" description="Disordered" evidence="2">
    <location>
        <begin position="241"/>
        <end position="388"/>
    </location>
</feature>
<gene>
    <name evidence="4" type="ORF">RM445_04445</name>
</gene>
<dbReference type="InterPro" id="IPR038332">
    <property type="entry name" value="PPE_sf"/>
</dbReference>
<evidence type="ECO:0000313" key="4">
    <source>
        <dbReference type="EMBL" id="MDT0348769.1"/>
    </source>
</evidence>
<comment type="caution">
    <text evidence="4">The sequence shown here is derived from an EMBL/GenBank/DDBJ whole genome shotgun (WGS) entry which is preliminary data.</text>
</comment>
<protein>
    <submittedName>
        <fullName evidence="4">PPE domain-containing protein</fullName>
    </submittedName>
</protein>
<accession>A0ABU2N4H1</accession>
<feature type="region of interest" description="Disordered" evidence="2">
    <location>
        <begin position="202"/>
        <end position="228"/>
    </location>
</feature>
<keyword evidence="5" id="KW-1185">Reference proteome</keyword>
<proteinExistence type="inferred from homology"/>
<feature type="domain" description="PPE" evidence="3">
    <location>
        <begin position="16"/>
        <end position="160"/>
    </location>
</feature>
<feature type="compositionally biased region" description="Low complexity" evidence="2">
    <location>
        <begin position="256"/>
        <end position="279"/>
    </location>
</feature>